<gene>
    <name evidence="6" type="ORF">SAMN04489859_101639</name>
</gene>
<dbReference type="InterPro" id="IPR001789">
    <property type="entry name" value="Sig_transdc_resp-reg_receiver"/>
</dbReference>
<organism evidence="6 7">
    <name type="scientific">Paracoccus alcaliphilus</name>
    <dbReference type="NCBI Taxonomy" id="34002"/>
    <lineage>
        <taxon>Bacteria</taxon>
        <taxon>Pseudomonadati</taxon>
        <taxon>Pseudomonadota</taxon>
        <taxon>Alphaproteobacteria</taxon>
        <taxon>Rhodobacterales</taxon>
        <taxon>Paracoccaceae</taxon>
        <taxon>Paracoccus</taxon>
    </lineage>
</organism>
<dbReference type="InterPro" id="IPR051015">
    <property type="entry name" value="EvgA-like"/>
</dbReference>
<dbReference type="SUPFAM" id="SSF46894">
    <property type="entry name" value="C-terminal effector domain of the bipartite response regulators"/>
    <property type="match status" value="1"/>
</dbReference>
<dbReference type="Proteomes" id="UP000199054">
    <property type="component" value="Unassembled WGS sequence"/>
</dbReference>
<dbReference type="Pfam" id="PF00196">
    <property type="entry name" value="GerE"/>
    <property type="match status" value="1"/>
</dbReference>
<dbReference type="InterPro" id="IPR011006">
    <property type="entry name" value="CheY-like_superfamily"/>
</dbReference>
<dbReference type="STRING" id="34002.SAMN04489859_101639"/>
<keyword evidence="2 6" id="KW-0238">DNA-binding</keyword>
<dbReference type="OrthoDB" id="9814495at2"/>
<dbReference type="Gene3D" id="3.40.50.2300">
    <property type="match status" value="1"/>
</dbReference>
<evidence type="ECO:0000313" key="6">
    <source>
        <dbReference type="EMBL" id="SEN77379.1"/>
    </source>
</evidence>
<name>A0A1H8J9J9_9RHOB</name>
<evidence type="ECO:0000313" key="7">
    <source>
        <dbReference type="Proteomes" id="UP000199054"/>
    </source>
</evidence>
<protein>
    <submittedName>
        <fullName evidence="6">DNA-binding response regulator, NarL/FixJ family, contains REC and HTH domains</fullName>
    </submittedName>
</protein>
<dbReference type="Pfam" id="PF00072">
    <property type="entry name" value="Response_reg"/>
    <property type="match status" value="1"/>
</dbReference>
<dbReference type="CDD" id="cd06170">
    <property type="entry name" value="LuxR_C_like"/>
    <property type="match status" value="1"/>
</dbReference>
<dbReference type="GO" id="GO:0006355">
    <property type="term" value="P:regulation of DNA-templated transcription"/>
    <property type="evidence" value="ECO:0007669"/>
    <property type="project" value="InterPro"/>
</dbReference>
<feature type="domain" description="HTH luxR-type" evidence="4">
    <location>
        <begin position="154"/>
        <end position="219"/>
    </location>
</feature>
<dbReference type="SMART" id="SM00448">
    <property type="entry name" value="REC"/>
    <property type="match status" value="1"/>
</dbReference>
<evidence type="ECO:0000256" key="3">
    <source>
        <dbReference type="PROSITE-ProRule" id="PRU00169"/>
    </source>
</evidence>
<evidence type="ECO:0000256" key="1">
    <source>
        <dbReference type="ARBA" id="ARBA00022553"/>
    </source>
</evidence>
<keyword evidence="1 3" id="KW-0597">Phosphoprotein</keyword>
<dbReference type="PANTHER" id="PTHR45566">
    <property type="entry name" value="HTH-TYPE TRANSCRIPTIONAL REGULATOR YHJB-RELATED"/>
    <property type="match status" value="1"/>
</dbReference>
<evidence type="ECO:0000256" key="2">
    <source>
        <dbReference type="ARBA" id="ARBA00023125"/>
    </source>
</evidence>
<sequence>MTPDTTPQRRIASVLIVEDHPLFCDALSITLQIVGGITSVRTTSSIGECLSRLAEGPQPDAVLLDLNLPDADGLDGMLKVRKAAPDAALLIVSSLTNPGIVSAALEFGASGYVPKHSQRQVFQDALERIARGEVYLPEGFVLNEPASTRQLAPTRERLESLTPQQARILTLVSEGKLNKQIAYELSIAESTVKAHVTVIMRKLGVQTRTQAVLAAQAAKFDSLATR</sequence>
<dbReference type="GO" id="GO:0000160">
    <property type="term" value="P:phosphorelay signal transduction system"/>
    <property type="evidence" value="ECO:0007669"/>
    <property type="project" value="InterPro"/>
</dbReference>
<dbReference type="InterPro" id="IPR058245">
    <property type="entry name" value="NreC/VraR/RcsB-like_REC"/>
</dbReference>
<evidence type="ECO:0000259" key="4">
    <source>
        <dbReference type="PROSITE" id="PS50043"/>
    </source>
</evidence>
<dbReference type="GO" id="GO:0003677">
    <property type="term" value="F:DNA binding"/>
    <property type="evidence" value="ECO:0007669"/>
    <property type="project" value="UniProtKB-KW"/>
</dbReference>
<dbReference type="RefSeq" id="WP_090612846.1">
    <property type="nucleotide sequence ID" value="NZ_CP067124.1"/>
</dbReference>
<keyword evidence="7" id="KW-1185">Reference proteome</keyword>
<dbReference type="PROSITE" id="PS50043">
    <property type="entry name" value="HTH_LUXR_2"/>
    <property type="match status" value="1"/>
</dbReference>
<evidence type="ECO:0000259" key="5">
    <source>
        <dbReference type="PROSITE" id="PS50110"/>
    </source>
</evidence>
<dbReference type="AlphaFoldDB" id="A0A1H8J9J9"/>
<dbReference type="SMART" id="SM00421">
    <property type="entry name" value="HTH_LUXR"/>
    <property type="match status" value="1"/>
</dbReference>
<dbReference type="EMBL" id="FODE01000016">
    <property type="protein sequence ID" value="SEN77379.1"/>
    <property type="molecule type" value="Genomic_DNA"/>
</dbReference>
<reference evidence="6 7" key="1">
    <citation type="submission" date="2016-10" db="EMBL/GenBank/DDBJ databases">
        <authorList>
            <person name="de Groot N.N."/>
        </authorList>
    </citation>
    <scope>NUCLEOTIDE SEQUENCE [LARGE SCALE GENOMIC DNA]</scope>
    <source>
        <strain evidence="6 7">DSM 8512</strain>
    </source>
</reference>
<dbReference type="PANTHER" id="PTHR45566:SF1">
    <property type="entry name" value="HTH-TYPE TRANSCRIPTIONAL REGULATOR YHJB-RELATED"/>
    <property type="match status" value="1"/>
</dbReference>
<dbReference type="PROSITE" id="PS50110">
    <property type="entry name" value="RESPONSE_REGULATORY"/>
    <property type="match status" value="1"/>
</dbReference>
<accession>A0A1H8J9J9</accession>
<dbReference type="PRINTS" id="PR00038">
    <property type="entry name" value="HTHLUXR"/>
</dbReference>
<proteinExistence type="predicted"/>
<dbReference type="CDD" id="cd17535">
    <property type="entry name" value="REC_NarL-like"/>
    <property type="match status" value="1"/>
</dbReference>
<dbReference type="InterPro" id="IPR016032">
    <property type="entry name" value="Sig_transdc_resp-reg_C-effctor"/>
</dbReference>
<feature type="modified residue" description="4-aspartylphosphate" evidence="3">
    <location>
        <position position="65"/>
    </location>
</feature>
<dbReference type="InterPro" id="IPR000792">
    <property type="entry name" value="Tscrpt_reg_LuxR_C"/>
</dbReference>
<feature type="domain" description="Response regulatory" evidence="5">
    <location>
        <begin position="13"/>
        <end position="130"/>
    </location>
</feature>
<dbReference type="SUPFAM" id="SSF52172">
    <property type="entry name" value="CheY-like"/>
    <property type="match status" value="1"/>
</dbReference>